<dbReference type="SUPFAM" id="SSF48452">
    <property type="entry name" value="TPR-like"/>
    <property type="match status" value="2"/>
</dbReference>
<keyword evidence="2" id="KW-0175">Coiled coil</keyword>
<sequence>MPLSFPFEWDDEVDEVVVTVELGGVAPTDVTTEVTSAFLKVTGKQRVLAIDLLEDVDHKKARVLYQDGDLVFTLPKLSEERWKTLARNAKDESTKARREASIAKKEEEEKERFEALKKERAEREKVAFDKQWDLDKKERREVEEAFEQEKKAVADEVSSFARDIPATSTSSSTSAHQEREGSRKKKVVFAGDEVEEKGEKEEGNESADVKKVEASAHIVEVEEEEEKTSEEGGVTNARASQPIFEVIDDDKEEEEKKRKERKGVIPTKVVPAPRRRVEVETAFTPKPVNVPARDKTEEEEKPSTEGGHKEKRKAMKGAEEGQSGVWLKEKGDKFFRNGDFAAAVNAYKAALEIDQRNPSLLSNRASAYFKLRRYPEVVDDAGVAIFELGGEGAEEKDKERVAKLYVKRGRAYFEMRMVEKAQEDFASAQRLSPSLPGLADDIHALQLFRSSSLFPKLKGEADALFQAGDYQQARDKYSQAMEVETGSFAAMSNRAATSLALYSKLDDASSARAKELLNSVVVDTSMALSLLSTPTDPTLPPRAVRVLSRRAAAYRALGKLKECVDDLRRAVELKPDDDSLKRDLGGVEFEYSSSLASSSSPPQDGGEVGEGEY</sequence>
<accession>A0A7S3DFR3</accession>
<dbReference type="Pfam" id="PF13181">
    <property type="entry name" value="TPR_8"/>
    <property type="match status" value="2"/>
</dbReference>
<proteinExistence type="predicted"/>
<dbReference type="EMBL" id="HBIB01028045">
    <property type="protein sequence ID" value="CAE0255985.1"/>
    <property type="molecule type" value="Transcribed_RNA"/>
</dbReference>
<evidence type="ECO:0000256" key="1">
    <source>
        <dbReference type="PROSITE-ProRule" id="PRU00339"/>
    </source>
</evidence>
<evidence type="ECO:0000313" key="6">
    <source>
        <dbReference type="EMBL" id="CAE0255986.1"/>
    </source>
</evidence>
<evidence type="ECO:0000259" key="4">
    <source>
        <dbReference type="PROSITE" id="PS51203"/>
    </source>
</evidence>
<feature type="region of interest" description="Disordered" evidence="3">
    <location>
        <begin position="591"/>
        <end position="613"/>
    </location>
</feature>
<dbReference type="InterPro" id="IPR019734">
    <property type="entry name" value="TPR_rpt"/>
</dbReference>
<dbReference type="PROSITE" id="PS51203">
    <property type="entry name" value="CS"/>
    <property type="match status" value="1"/>
</dbReference>
<evidence type="ECO:0000256" key="3">
    <source>
        <dbReference type="SAM" id="MobiDB-lite"/>
    </source>
</evidence>
<dbReference type="GO" id="GO:0003341">
    <property type="term" value="P:cilium movement"/>
    <property type="evidence" value="ECO:0007669"/>
    <property type="project" value="TreeGrafter"/>
</dbReference>
<reference evidence="5" key="1">
    <citation type="submission" date="2021-01" db="EMBL/GenBank/DDBJ databases">
        <authorList>
            <person name="Corre E."/>
            <person name="Pelletier E."/>
            <person name="Niang G."/>
            <person name="Scheremetjew M."/>
            <person name="Finn R."/>
            <person name="Kale V."/>
            <person name="Holt S."/>
            <person name="Cochrane G."/>
            <person name="Meng A."/>
            <person name="Brown T."/>
            <person name="Cohen L."/>
        </authorList>
    </citation>
    <scope>NUCLEOTIDE SEQUENCE</scope>
    <source>
        <strain evidence="5">NIES-2562</strain>
    </source>
</reference>
<feature type="repeat" description="TPR" evidence="1">
    <location>
        <begin position="544"/>
        <end position="577"/>
    </location>
</feature>
<feature type="compositionally biased region" description="Basic and acidic residues" evidence="3">
    <location>
        <begin position="139"/>
        <end position="154"/>
    </location>
</feature>
<dbReference type="SUPFAM" id="SSF49764">
    <property type="entry name" value="HSP20-like chaperones"/>
    <property type="match status" value="1"/>
</dbReference>
<protein>
    <recommendedName>
        <fullName evidence="4">CS domain-containing protein</fullName>
    </recommendedName>
</protein>
<dbReference type="PANTHER" id="PTHR46492">
    <property type="entry name" value="DYNEIN ASSEMBLY FACTOR 4, AXONEMAL"/>
    <property type="match status" value="1"/>
</dbReference>
<feature type="domain" description="CS" evidence="4">
    <location>
        <begin position="2"/>
        <end position="86"/>
    </location>
</feature>
<dbReference type="Pfam" id="PF13414">
    <property type="entry name" value="TPR_11"/>
    <property type="match status" value="1"/>
</dbReference>
<gene>
    <name evidence="5" type="ORF">PBIL07802_LOCUS18239</name>
    <name evidence="6" type="ORF">PBIL07802_LOCUS18240</name>
</gene>
<dbReference type="AlphaFoldDB" id="A0A7S3DFR3"/>
<dbReference type="GO" id="GO:0036158">
    <property type="term" value="P:outer dynein arm assembly"/>
    <property type="evidence" value="ECO:0007669"/>
    <property type="project" value="TreeGrafter"/>
</dbReference>
<feature type="region of interest" description="Disordered" evidence="3">
    <location>
        <begin position="139"/>
        <end position="322"/>
    </location>
</feature>
<dbReference type="InterPro" id="IPR008978">
    <property type="entry name" value="HSP20-like_chaperone"/>
</dbReference>
<evidence type="ECO:0000256" key="2">
    <source>
        <dbReference type="SAM" id="Coils"/>
    </source>
</evidence>
<name>A0A7S3DFR3_9EUKA</name>
<dbReference type="InterPro" id="IPR052004">
    <property type="entry name" value="Dynein_assembly_factor_4"/>
</dbReference>
<dbReference type="EMBL" id="HBIB01028047">
    <property type="protein sequence ID" value="CAE0255986.1"/>
    <property type="molecule type" value="Transcribed_RNA"/>
</dbReference>
<keyword evidence="1" id="KW-0802">TPR repeat</keyword>
<dbReference type="SMART" id="SM00028">
    <property type="entry name" value="TPR"/>
    <property type="match status" value="4"/>
</dbReference>
<organism evidence="5">
    <name type="scientific">Palpitomonas bilix</name>
    <dbReference type="NCBI Taxonomy" id="652834"/>
    <lineage>
        <taxon>Eukaryota</taxon>
        <taxon>Eukaryota incertae sedis</taxon>
    </lineage>
</organism>
<dbReference type="InterPro" id="IPR011990">
    <property type="entry name" value="TPR-like_helical_dom_sf"/>
</dbReference>
<dbReference type="GO" id="GO:0036159">
    <property type="term" value="P:inner dynein arm assembly"/>
    <property type="evidence" value="ECO:0007669"/>
    <property type="project" value="TreeGrafter"/>
</dbReference>
<dbReference type="Gene3D" id="1.25.40.10">
    <property type="entry name" value="Tetratricopeptide repeat domain"/>
    <property type="match status" value="2"/>
</dbReference>
<dbReference type="PANTHER" id="PTHR46492:SF1">
    <property type="entry name" value="DYNEIN AXONEMAL ASSEMBLY FACTOR 4"/>
    <property type="match status" value="1"/>
</dbReference>
<feature type="coiled-coil region" evidence="2">
    <location>
        <begin position="86"/>
        <end position="126"/>
    </location>
</feature>
<feature type="repeat" description="TPR" evidence="1">
    <location>
        <begin position="402"/>
        <end position="435"/>
    </location>
</feature>
<feature type="compositionally biased region" description="Basic and acidic residues" evidence="3">
    <location>
        <begin position="292"/>
        <end position="308"/>
    </location>
</feature>
<feature type="compositionally biased region" description="Basic and acidic residues" evidence="3">
    <location>
        <begin position="197"/>
        <end position="214"/>
    </location>
</feature>
<dbReference type="InterPro" id="IPR007052">
    <property type="entry name" value="CS_dom"/>
</dbReference>
<evidence type="ECO:0000313" key="5">
    <source>
        <dbReference type="EMBL" id="CAE0255985.1"/>
    </source>
</evidence>
<dbReference type="Gene3D" id="2.60.40.790">
    <property type="match status" value="1"/>
</dbReference>
<dbReference type="PROSITE" id="PS50005">
    <property type="entry name" value="TPR"/>
    <property type="match status" value="2"/>
</dbReference>